<dbReference type="InterPro" id="IPR035926">
    <property type="entry name" value="NusB-like_sf"/>
</dbReference>
<keyword evidence="8" id="KW-1185">Reference proteome</keyword>
<keyword evidence="3" id="KW-0694">RNA-binding</keyword>
<gene>
    <name evidence="7" type="ORF">F8C82_05410</name>
</gene>
<dbReference type="Gene3D" id="1.10.940.10">
    <property type="entry name" value="NusB-like"/>
    <property type="match status" value="1"/>
</dbReference>
<comment type="caution">
    <text evidence="7">The sequence shown here is derived from an EMBL/GenBank/DDBJ whole genome shotgun (WGS) entry which is preliminary data.</text>
</comment>
<organism evidence="7 8">
    <name type="scientific">Phaeocystidibacter marisrubri</name>
    <dbReference type="NCBI Taxonomy" id="1577780"/>
    <lineage>
        <taxon>Bacteria</taxon>
        <taxon>Pseudomonadati</taxon>
        <taxon>Bacteroidota</taxon>
        <taxon>Flavobacteriia</taxon>
        <taxon>Flavobacteriales</taxon>
        <taxon>Phaeocystidibacteraceae</taxon>
        <taxon>Phaeocystidibacter</taxon>
    </lineage>
</organism>
<name>A0A6L3ZIL5_9FLAO</name>
<dbReference type="RefSeq" id="WP_151692530.1">
    <property type="nucleotide sequence ID" value="NZ_BMGX01000002.1"/>
</dbReference>
<evidence type="ECO:0000256" key="4">
    <source>
        <dbReference type="ARBA" id="ARBA00023015"/>
    </source>
</evidence>
<dbReference type="InterPro" id="IPR011605">
    <property type="entry name" value="NusB_fam"/>
</dbReference>
<dbReference type="Proteomes" id="UP000484164">
    <property type="component" value="Unassembled WGS sequence"/>
</dbReference>
<keyword evidence="2" id="KW-0889">Transcription antitermination</keyword>
<protein>
    <submittedName>
        <fullName evidence="7">Transcription antitermination protein NusB</fullName>
    </submittedName>
</protein>
<dbReference type="PANTHER" id="PTHR11078">
    <property type="entry name" value="N UTILIZATION SUBSTANCE PROTEIN B-RELATED"/>
    <property type="match status" value="1"/>
</dbReference>
<keyword evidence="4" id="KW-0805">Transcription regulation</keyword>
<dbReference type="GO" id="GO:0003723">
    <property type="term" value="F:RNA binding"/>
    <property type="evidence" value="ECO:0007669"/>
    <property type="project" value="UniProtKB-KW"/>
</dbReference>
<keyword evidence="5" id="KW-0804">Transcription</keyword>
<reference evidence="7 8" key="1">
    <citation type="submission" date="2019-10" db="EMBL/GenBank/DDBJ databases">
        <title>Genome sequence of Phaeocystidibacter marisrubri JCM30614 (type strain).</title>
        <authorList>
            <person name="Bowman J.P."/>
        </authorList>
    </citation>
    <scope>NUCLEOTIDE SEQUENCE [LARGE SCALE GENOMIC DNA]</scope>
    <source>
        <strain evidence="7 8">JCM 30614</strain>
    </source>
</reference>
<dbReference type="Pfam" id="PF01029">
    <property type="entry name" value="NusB"/>
    <property type="match status" value="1"/>
</dbReference>
<comment type="similarity">
    <text evidence="1">Belongs to the NusB family.</text>
</comment>
<dbReference type="OrthoDB" id="9787568at2"/>
<accession>A0A6L3ZIL5</accession>
<dbReference type="GO" id="GO:0031564">
    <property type="term" value="P:transcription antitermination"/>
    <property type="evidence" value="ECO:0007669"/>
    <property type="project" value="UniProtKB-KW"/>
</dbReference>
<evidence type="ECO:0000256" key="2">
    <source>
        <dbReference type="ARBA" id="ARBA00022814"/>
    </source>
</evidence>
<dbReference type="EMBL" id="WBVQ01000001">
    <property type="protein sequence ID" value="KAB2817842.1"/>
    <property type="molecule type" value="Genomic_DNA"/>
</dbReference>
<evidence type="ECO:0000259" key="6">
    <source>
        <dbReference type="Pfam" id="PF01029"/>
    </source>
</evidence>
<dbReference type="PANTHER" id="PTHR11078:SF3">
    <property type="entry name" value="ANTITERMINATION NUSB DOMAIN-CONTAINING PROTEIN"/>
    <property type="match status" value="1"/>
</dbReference>
<evidence type="ECO:0000256" key="1">
    <source>
        <dbReference type="ARBA" id="ARBA00005952"/>
    </source>
</evidence>
<evidence type="ECO:0000256" key="5">
    <source>
        <dbReference type="ARBA" id="ARBA00023163"/>
    </source>
</evidence>
<dbReference type="GO" id="GO:0005829">
    <property type="term" value="C:cytosol"/>
    <property type="evidence" value="ECO:0007669"/>
    <property type="project" value="TreeGrafter"/>
</dbReference>
<sequence>MLTRRHIRIKVLQSLYGFSQGEENDLSLYLKELDKSLNRIYELYLFELRIFVEILRMAEERIEKNRKKFRPTEFDLNPNLKFVNNRVLKALAQNAPLQRKFEDHKVHWGDHMEILQKIFVEFRESEIFERYMESGESSLKEDKQVLKIFYAEFITKNETLHQLYEDMSMHWADDLDAAQMFVVKTIKSLQEVNGFVYSKLSIPEGREVKTLNDLPGGYDLNAAKLTVDLYKDDDDASFGKLLLRYTVNEAADNEKLISGKTKNWDTDRIASIDILLMKMALSELVHFDQIPVKVTLNEYIDLSKEYSTPKSGQFINGILDKLVLQLKDENRIVKVGRGLM</sequence>
<dbReference type="SUPFAM" id="SSF48013">
    <property type="entry name" value="NusB-like"/>
    <property type="match status" value="1"/>
</dbReference>
<feature type="domain" description="NusB/RsmB/TIM44" evidence="6">
    <location>
        <begin position="232"/>
        <end position="322"/>
    </location>
</feature>
<evidence type="ECO:0000313" key="8">
    <source>
        <dbReference type="Proteomes" id="UP000484164"/>
    </source>
</evidence>
<evidence type="ECO:0000256" key="3">
    <source>
        <dbReference type="ARBA" id="ARBA00022884"/>
    </source>
</evidence>
<evidence type="ECO:0000313" key="7">
    <source>
        <dbReference type="EMBL" id="KAB2817842.1"/>
    </source>
</evidence>
<dbReference type="AlphaFoldDB" id="A0A6L3ZIL5"/>
<dbReference type="GO" id="GO:0006353">
    <property type="term" value="P:DNA-templated transcription termination"/>
    <property type="evidence" value="ECO:0007669"/>
    <property type="project" value="InterPro"/>
</dbReference>
<dbReference type="InterPro" id="IPR006027">
    <property type="entry name" value="NusB_RsmB_TIM44"/>
</dbReference>
<proteinExistence type="inferred from homology"/>